<evidence type="ECO:0000256" key="1">
    <source>
        <dbReference type="ARBA" id="ARBA00004651"/>
    </source>
</evidence>
<evidence type="ECO:0000256" key="2">
    <source>
        <dbReference type="ARBA" id="ARBA00022448"/>
    </source>
</evidence>
<evidence type="ECO:0000256" key="4">
    <source>
        <dbReference type="ARBA" id="ARBA00022692"/>
    </source>
</evidence>
<dbReference type="InterPro" id="IPR000515">
    <property type="entry name" value="MetI-like"/>
</dbReference>
<dbReference type="Pfam" id="PF00528">
    <property type="entry name" value="BPD_transp_1"/>
    <property type="match status" value="1"/>
</dbReference>
<feature type="transmembrane region" description="Helical" evidence="7">
    <location>
        <begin position="255"/>
        <end position="279"/>
    </location>
</feature>
<dbReference type="Pfam" id="PF12911">
    <property type="entry name" value="OppC_N"/>
    <property type="match status" value="1"/>
</dbReference>
<protein>
    <submittedName>
        <fullName evidence="9">ABC transporter permease subunit</fullName>
    </submittedName>
</protein>
<gene>
    <name evidence="9" type="ORF">GF339_23640</name>
</gene>
<evidence type="ECO:0000256" key="3">
    <source>
        <dbReference type="ARBA" id="ARBA00022475"/>
    </source>
</evidence>
<dbReference type="InterPro" id="IPR025966">
    <property type="entry name" value="OppC_N"/>
</dbReference>
<dbReference type="PANTHER" id="PTHR43386">
    <property type="entry name" value="OLIGOPEPTIDE TRANSPORT SYSTEM PERMEASE PROTEIN APPC"/>
    <property type="match status" value="1"/>
</dbReference>
<dbReference type="CDD" id="cd06261">
    <property type="entry name" value="TM_PBP2"/>
    <property type="match status" value="1"/>
</dbReference>
<feature type="domain" description="ABC transmembrane type-1" evidence="8">
    <location>
        <begin position="84"/>
        <end position="276"/>
    </location>
</feature>
<feature type="transmembrane region" description="Helical" evidence="7">
    <location>
        <begin position="128"/>
        <end position="153"/>
    </location>
</feature>
<name>A0A9D5Q8Q0_9BACT</name>
<dbReference type="GO" id="GO:0005886">
    <property type="term" value="C:plasma membrane"/>
    <property type="evidence" value="ECO:0007669"/>
    <property type="project" value="UniProtKB-SubCell"/>
</dbReference>
<dbReference type="SUPFAM" id="SSF161098">
    <property type="entry name" value="MetI-like"/>
    <property type="match status" value="1"/>
</dbReference>
<dbReference type="AlphaFoldDB" id="A0A9D5Q8Q0"/>
<sequence>METFRRVLKNPLGLAGLILVLFWLIIAMLAPILAPATRQRDPYTIARVSFSSMPKPPSDRAPFGTTSGGYDIFYGIVWGSRTAFRVGLMVVAASACIGVILGGLGAFIGGIVDEVVMRVTDLFMSFPFLIAVIVLSIVLGKGLDKVILALIIFGWRSYARIMRSEVLSVKEREFVSAAESIGASKARIFFRHVLPNAIFPVFVLASLDIGTMVLIAASLSFIGVGAEPGYADWGQMINFSRNWLLGAVGEPFRFWYTYTFPSLAILTFVLGWTLLGDTLRDVLDPKMRREVR</sequence>
<comment type="subcellular location">
    <subcellularLocation>
        <location evidence="1 7">Cell membrane</location>
        <topology evidence="1 7">Multi-pass membrane protein</topology>
    </subcellularLocation>
</comment>
<evidence type="ECO:0000256" key="6">
    <source>
        <dbReference type="ARBA" id="ARBA00023136"/>
    </source>
</evidence>
<dbReference type="PROSITE" id="PS50928">
    <property type="entry name" value="ABC_TM1"/>
    <property type="match status" value="1"/>
</dbReference>
<evidence type="ECO:0000256" key="7">
    <source>
        <dbReference type="RuleBase" id="RU363032"/>
    </source>
</evidence>
<dbReference type="InterPro" id="IPR035906">
    <property type="entry name" value="MetI-like_sf"/>
</dbReference>
<feature type="transmembrane region" description="Helical" evidence="7">
    <location>
        <begin position="197"/>
        <end position="222"/>
    </location>
</feature>
<proteinExistence type="inferred from homology"/>
<dbReference type="PANTHER" id="PTHR43386:SF1">
    <property type="entry name" value="D,D-DIPEPTIDE TRANSPORT SYSTEM PERMEASE PROTEIN DDPC-RELATED"/>
    <property type="match status" value="1"/>
</dbReference>
<comment type="caution">
    <text evidence="9">The sequence shown here is derived from an EMBL/GenBank/DDBJ whole genome shotgun (WGS) entry which is preliminary data.</text>
</comment>
<dbReference type="GO" id="GO:0055085">
    <property type="term" value="P:transmembrane transport"/>
    <property type="evidence" value="ECO:0007669"/>
    <property type="project" value="InterPro"/>
</dbReference>
<organism evidence="9 10">
    <name type="scientific">candidate division KSB3 bacterium</name>
    <dbReference type="NCBI Taxonomy" id="2044937"/>
    <lineage>
        <taxon>Bacteria</taxon>
        <taxon>candidate division KSB3</taxon>
    </lineage>
</organism>
<dbReference type="InterPro" id="IPR050366">
    <property type="entry name" value="BP-dependent_transpt_permease"/>
</dbReference>
<evidence type="ECO:0000259" key="8">
    <source>
        <dbReference type="PROSITE" id="PS50928"/>
    </source>
</evidence>
<evidence type="ECO:0000313" key="10">
    <source>
        <dbReference type="Proteomes" id="UP000649604"/>
    </source>
</evidence>
<comment type="similarity">
    <text evidence="7">Belongs to the binding-protein-dependent transport system permease family.</text>
</comment>
<accession>A0A9D5Q8Q0</accession>
<evidence type="ECO:0000256" key="5">
    <source>
        <dbReference type="ARBA" id="ARBA00022989"/>
    </source>
</evidence>
<feature type="transmembrane region" description="Helical" evidence="7">
    <location>
        <begin position="86"/>
        <end position="108"/>
    </location>
</feature>
<keyword evidence="5 7" id="KW-1133">Transmembrane helix</keyword>
<keyword evidence="4 7" id="KW-0812">Transmembrane</keyword>
<feature type="transmembrane region" description="Helical" evidence="7">
    <location>
        <begin position="12"/>
        <end position="34"/>
    </location>
</feature>
<dbReference type="Gene3D" id="1.10.3720.10">
    <property type="entry name" value="MetI-like"/>
    <property type="match status" value="1"/>
</dbReference>
<keyword evidence="2 7" id="KW-0813">Transport</keyword>
<dbReference type="Proteomes" id="UP000649604">
    <property type="component" value="Unassembled WGS sequence"/>
</dbReference>
<evidence type="ECO:0000313" key="9">
    <source>
        <dbReference type="EMBL" id="MBD3327597.1"/>
    </source>
</evidence>
<reference evidence="9" key="1">
    <citation type="submission" date="2019-11" db="EMBL/GenBank/DDBJ databases">
        <title>Microbial mats filling the niche in hypersaline microbial mats.</title>
        <authorList>
            <person name="Wong H.L."/>
            <person name="Macleod F.I."/>
            <person name="White R.A. III"/>
            <person name="Burns B.P."/>
        </authorList>
    </citation>
    <scope>NUCLEOTIDE SEQUENCE</scope>
    <source>
        <strain evidence="9">Rbin_158</strain>
    </source>
</reference>
<keyword evidence="6 7" id="KW-0472">Membrane</keyword>
<dbReference type="EMBL" id="WJJP01000762">
    <property type="protein sequence ID" value="MBD3327597.1"/>
    <property type="molecule type" value="Genomic_DNA"/>
</dbReference>
<keyword evidence="3" id="KW-1003">Cell membrane</keyword>